<evidence type="ECO:0000313" key="3">
    <source>
        <dbReference type="EMBL" id="AEH22962.1"/>
    </source>
</evidence>
<organism evidence="3 4">
    <name type="scientific">Thermodesulfobacterium geofontis (strain OPF15)</name>
    <dbReference type="NCBI Taxonomy" id="795359"/>
    <lineage>
        <taxon>Bacteria</taxon>
        <taxon>Pseudomonadati</taxon>
        <taxon>Thermodesulfobacteriota</taxon>
        <taxon>Thermodesulfobacteria</taxon>
        <taxon>Thermodesulfobacteriales</taxon>
        <taxon>Thermodesulfobacteriaceae</taxon>
        <taxon>Thermodesulfobacterium</taxon>
    </lineage>
</organism>
<evidence type="ECO:0000256" key="1">
    <source>
        <dbReference type="ARBA" id="ARBA00022801"/>
    </source>
</evidence>
<name>F8C5I3_THEGP</name>
<dbReference type="PANTHER" id="PTHR30337">
    <property type="entry name" value="COMPONENT OF ATP-DEPENDENT DSDNA EXONUCLEASE"/>
    <property type="match status" value="1"/>
</dbReference>
<sequence length="355" mass="41878">MKILHTADLHLKEYGDERWKTLQKLIDIAKKEKVDLFVICGDLFDKEFKAELLRSKIREIFSDNNFKILLLPGNHDKEAYESGFYFGEDVILLNNLNEPFEYKNVVIWGLPFEPIEGEKVLAKLNSLTNKLASNKINILLYHGELLDASFSRKDFGKEGEERYMPVKLSYFNELNIKYVLAGHFHSRFEVWQLENGGYFIYPGSPISITKKEIGRRKVNLFEIGESPKEYSLDTPHFEEITIKLDPFLERDPLEIINESLVNVHHQAKIILTIKGYINSRKIKKNELELTEEIKRFVKNKYLVEELKIEFKDLYKIFEKGLFIKFIKKLEKLPYEEEKKKQMCEILIRAMLEAEL</sequence>
<gene>
    <name evidence="3" type="ordered locus">TOPB45_0864</name>
</gene>
<reference evidence="3 4" key="1">
    <citation type="journal article" date="2013" name="Genome Announc.">
        <title>Complete genome sequence of the hyperthermophilic sulfate-reducing bacterium Thermodesulfobacterium geofontis OPF15T.</title>
        <authorList>
            <person name="Elkins J.G."/>
            <person name="Hamilton-Brehm S.D."/>
            <person name="Lucas S."/>
            <person name="Han J."/>
            <person name="Lapidus A."/>
            <person name="Cheng J.F."/>
            <person name="Goodwin L.A."/>
            <person name="Pitluck S."/>
            <person name="Peters L."/>
            <person name="Mikhailova N."/>
            <person name="Davenport K.W."/>
            <person name="Detter J.C."/>
            <person name="Han C.S."/>
            <person name="Tapia R."/>
            <person name="Land M.L."/>
            <person name="Hauser L."/>
            <person name="Kyrpides N.C."/>
            <person name="Ivanova N.N."/>
            <person name="Pagani I."/>
            <person name="Bruce D."/>
            <person name="Woyke T."/>
            <person name="Cottingham R.W."/>
        </authorList>
    </citation>
    <scope>NUCLEOTIDE SEQUENCE [LARGE SCALE GENOMIC DNA]</scope>
    <source>
        <strain evidence="3 4">OPF15</strain>
    </source>
</reference>
<dbReference type="SUPFAM" id="SSF56300">
    <property type="entry name" value="Metallo-dependent phosphatases"/>
    <property type="match status" value="1"/>
</dbReference>
<dbReference type="eggNOG" id="COG0420">
    <property type="taxonomic scope" value="Bacteria"/>
</dbReference>
<dbReference type="OrthoDB" id="9773856at2"/>
<dbReference type="STRING" id="795359.TOPB45_0864"/>
<feature type="domain" description="Calcineurin-like phosphoesterase" evidence="2">
    <location>
        <begin position="1"/>
        <end position="186"/>
    </location>
</feature>
<evidence type="ECO:0000259" key="2">
    <source>
        <dbReference type="Pfam" id="PF00149"/>
    </source>
</evidence>
<accession>F8C5I3</accession>
<dbReference type="AlphaFoldDB" id="F8C5I3"/>
<dbReference type="Gene3D" id="3.60.21.10">
    <property type="match status" value="1"/>
</dbReference>
<dbReference type="Proteomes" id="UP000006583">
    <property type="component" value="Chromosome"/>
</dbReference>
<dbReference type="CDD" id="cd00840">
    <property type="entry name" value="MPP_Mre11_N"/>
    <property type="match status" value="1"/>
</dbReference>
<keyword evidence="4" id="KW-1185">Reference proteome</keyword>
<dbReference type="GO" id="GO:0016787">
    <property type="term" value="F:hydrolase activity"/>
    <property type="evidence" value="ECO:0007669"/>
    <property type="project" value="UniProtKB-KW"/>
</dbReference>
<dbReference type="RefSeq" id="WP_013909660.1">
    <property type="nucleotide sequence ID" value="NC_015682.1"/>
</dbReference>
<dbReference type="EMBL" id="CP002829">
    <property type="protein sequence ID" value="AEH22962.1"/>
    <property type="molecule type" value="Genomic_DNA"/>
</dbReference>
<dbReference type="InterPro" id="IPR029052">
    <property type="entry name" value="Metallo-depent_PP-like"/>
</dbReference>
<proteinExistence type="predicted"/>
<protein>
    <submittedName>
        <fullName evidence="3">Metallophosphoesterase</fullName>
    </submittedName>
</protein>
<dbReference type="Pfam" id="PF00149">
    <property type="entry name" value="Metallophos"/>
    <property type="match status" value="1"/>
</dbReference>
<dbReference type="HOGENOM" id="CLU_764196_0_0_0"/>
<keyword evidence="1" id="KW-0378">Hydrolase</keyword>
<dbReference type="PATRIC" id="fig|795359.3.peg.872"/>
<evidence type="ECO:0000313" key="4">
    <source>
        <dbReference type="Proteomes" id="UP000006583"/>
    </source>
</evidence>
<dbReference type="InterPro" id="IPR041796">
    <property type="entry name" value="Mre11_N"/>
</dbReference>
<dbReference type="InterPro" id="IPR004843">
    <property type="entry name" value="Calcineurin-like_PHP"/>
</dbReference>
<dbReference type="KEGG" id="top:TOPB45_0864"/>
<dbReference type="InterPro" id="IPR050535">
    <property type="entry name" value="DNA_Repair-Maintenance_Comp"/>
</dbReference>